<comment type="caution">
    <text evidence="1">The sequence shown here is derived from an EMBL/GenBank/DDBJ whole genome shotgun (WGS) entry which is preliminary data.</text>
</comment>
<accession>A0ABT1DYE2</accession>
<evidence type="ECO:0008006" key="3">
    <source>
        <dbReference type="Google" id="ProtNLM"/>
    </source>
</evidence>
<gene>
    <name evidence="1" type="ORF">M1L60_35425</name>
</gene>
<sequence>MEIRECRAEDVAMLEKAMPSPGLSRYHEARYRRQAERRSTYLVAWHEVADPCRFLVKRLG</sequence>
<reference evidence="1 2" key="1">
    <citation type="submission" date="2022-06" db="EMBL/GenBank/DDBJ databases">
        <title>New Species of the Genus Actinoplanes, ActinopZanes ferrugineus.</title>
        <authorList>
            <person name="Ding P."/>
        </authorList>
    </citation>
    <scope>NUCLEOTIDE SEQUENCE [LARGE SCALE GENOMIC DNA]</scope>
    <source>
        <strain evidence="1 2">TRM88003</strain>
    </source>
</reference>
<keyword evidence="2" id="KW-1185">Reference proteome</keyword>
<dbReference type="EMBL" id="JAMYJR010000040">
    <property type="protein sequence ID" value="MCO8275883.1"/>
    <property type="molecule type" value="Genomic_DNA"/>
</dbReference>
<dbReference type="RefSeq" id="WP_253241917.1">
    <property type="nucleotide sequence ID" value="NZ_JAMYJR010000040.1"/>
</dbReference>
<protein>
    <recommendedName>
        <fullName evidence="3">GNAT family N-acetyltransferase</fullName>
    </recommendedName>
</protein>
<proteinExistence type="predicted"/>
<evidence type="ECO:0000313" key="1">
    <source>
        <dbReference type="EMBL" id="MCO8275883.1"/>
    </source>
</evidence>
<organism evidence="1 2">
    <name type="scientific">Paractinoplanes aksuensis</name>
    <dbReference type="NCBI Taxonomy" id="2939490"/>
    <lineage>
        <taxon>Bacteria</taxon>
        <taxon>Bacillati</taxon>
        <taxon>Actinomycetota</taxon>
        <taxon>Actinomycetes</taxon>
        <taxon>Micromonosporales</taxon>
        <taxon>Micromonosporaceae</taxon>
        <taxon>Paractinoplanes</taxon>
    </lineage>
</organism>
<evidence type="ECO:0000313" key="2">
    <source>
        <dbReference type="Proteomes" id="UP001523369"/>
    </source>
</evidence>
<dbReference type="Proteomes" id="UP001523369">
    <property type="component" value="Unassembled WGS sequence"/>
</dbReference>
<name>A0ABT1DYE2_9ACTN</name>